<dbReference type="RefSeq" id="WP_012675337.1">
    <property type="nucleotide sequence ID" value="NC_012440.1"/>
</dbReference>
<dbReference type="STRING" id="123214.PERMA_1480"/>
<evidence type="ECO:0000256" key="1">
    <source>
        <dbReference type="ARBA" id="ARBA00009477"/>
    </source>
</evidence>
<name>C0QRF2_PERMH</name>
<dbReference type="PaxDb" id="123214-PERMA_1480"/>
<dbReference type="Pfam" id="PF25973">
    <property type="entry name" value="BSH_CzcB"/>
    <property type="match status" value="1"/>
</dbReference>
<evidence type="ECO:0000313" key="7">
    <source>
        <dbReference type="Proteomes" id="UP000001366"/>
    </source>
</evidence>
<evidence type="ECO:0000313" key="6">
    <source>
        <dbReference type="EMBL" id="ACO03098.1"/>
    </source>
</evidence>
<keyword evidence="3" id="KW-0812">Transmembrane</keyword>
<dbReference type="OrthoDB" id="9777308at2"/>
<dbReference type="InterPro" id="IPR058627">
    <property type="entry name" value="MdtA-like_C"/>
</dbReference>
<gene>
    <name evidence="6" type="ordered locus">PERMA_1480</name>
</gene>
<dbReference type="eggNOG" id="COG0845">
    <property type="taxonomic scope" value="Bacteria"/>
</dbReference>
<dbReference type="PANTHER" id="PTHR30469:SF15">
    <property type="entry name" value="HLYD FAMILY OF SECRETION PROTEINS"/>
    <property type="match status" value="1"/>
</dbReference>
<evidence type="ECO:0000256" key="2">
    <source>
        <dbReference type="SAM" id="Coils"/>
    </source>
</evidence>
<dbReference type="Pfam" id="PF25967">
    <property type="entry name" value="RND-MFP_C"/>
    <property type="match status" value="1"/>
</dbReference>
<reference evidence="6 7" key="1">
    <citation type="journal article" date="2009" name="J. Bacteriol.">
        <title>Complete and draft genome sequences of six members of the Aquificales.</title>
        <authorList>
            <person name="Reysenbach A.L."/>
            <person name="Hamamura N."/>
            <person name="Podar M."/>
            <person name="Griffiths E."/>
            <person name="Ferreira S."/>
            <person name="Hochstein R."/>
            <person name="Heidelberg J."/>
            <person name="Johnson J."/>
            <person name="Mead D."/>
            <person name="Pohorille A."/>
            <person name="Sarmiento M."/>
            <person name="Schweighofer K."/>
            <person name="Seshadri R."/>
            <person name="Voytek M.A."/>
        </authorList>
    </citation>
    <scope>NUCLEOTIDE SEQUENCE [LARGE SCALE GENOMIC DNA]</scope>
    <source>
        <strain evidence="7">DSM 14350 / EX-H1</strain>
    </source>
</reference>
<comment type="similarity">
    <text evidence="1">Belongs to the membrane fusion protein (MFP) (TC 8.A.1) family.</text>
</comment>
<dbReference type="Gene3D" id="2.40.30.170">
    <property type="match status" value="1"/>
</dbReference>
<dbReference type="HOGENOM" id="CLU_018816_1_4_0"/>
<dbReference type="NCBIfam" id="TIGR01730">
    <property type="entry name" value="RND_mfp"/>
    <property type="match status" value="1"/>
</dbReference>
<dbReference type="AlphaFoldDB" id="C0QRF2"/>
<dbReference type="EMBL" id="CP001230">
    <property type="protein sequence ID" value="ACO03098.1"/>
    <property type="molecule type" value="Genomic_DNA"/>
</dbReference>
<accession>C0QRF2</accession>
<keyword evidence="3" id="KW-1133">Transmembrane helix</keyword>
<organism evidence="6 7">
    <name type="scientific">Persephonella marina (strain DSM 14350 / EX-H1)</name>
    <dbReference type="NCBI Taxonomy" id="123214"/>
    <lineage>
        <taxon>Bacteria</taxon>
        <taxon>Pseudomonadati</taxon>
        <taxon>Aquificota</taxon>
        <taxon>Aquificia</taxon>
        <taxon>Aquificales</taxon>
        <taxon>Hydrogenothermaceae</taxon>
        <taxon>Persephonella</taxon>
    </lineage>
</organism>
<feature type="transmembrane region" description="Helical" evidence="3">
    <location>
        <begin position="7"/>
        <end position="26"/>
    </location>
</feature>
<dbReference type="SUPFAM" id="SSF111369">
    <property type="entry name" value="HlyD-like secretion proteins"/>
    <property type="match status" value="1"/>
</dbReference>
<evidence type="ECO:0000259" key="5">
    <source>
        <dbReference type="Pfam" id="PF25973"/>
    </source>
</evidence>
<dbReference type="Proteomes" id="UP000001366">
    <property type="component" value="Chromosome"/>
</dbReference>
<evidence type="ECO:0000259" key="4">
    <source>
        <dbReference type="Pfam" id="PF25967"/>
    </source>
</evidence>
<dbReference type="Gene3D" id="2.40.50.100">
    <property type="match status" value="2"/>
</dbReference>
<evidence type="ECO:0000256" key="3">
    <source>
        <dbReference type="SAM" id="Phobius"/>
    </source>
</evidence>
<proteinExistence type="inferred from homology"/>
<feature type="domain" description="Multidrug resistance protein MdtA-like C-terminal permuted SH3" evidence="4">
    <location>
        <begin position="321"/>
        <end position="378"/>
    </location>
</feature>
<dbReference type="GO" id="GO:0015562">
    <property type="term" value="F:efflux transmembrane transporter activity"/>
    <property type="evidence" value="ECO:0007669"/>
    <property type="project" value="TreeGrafter"/>
</dbReference>
<dbReference type="Gene3D" id="2.40.420.20">
    <property type="match status" value="1"/>
</dbReference>
<dbReference type="KEGG" id="pmx:PERMA_1480"/>
<protein>
    <submittedName>
        <fullName evidence="6">Acriflavin resistance protein AcrE</fullName>
    </submittedName>
</protein>
<keyword evidence="3" id="KW-0472">Membrane</keyword>
<sequence length="388" mass="43116">MAGLIRFTLFFLLPVFVLILWMGGYLTPRVEPGYAETEAKAVTGIKTAVIKPTVMKSEYEVDGTVTSNNNAKVSTKLMAKILDIKVKEGDTVKKGQLIAVLDDSEIKQNIREAKAALEELSKAREEALAGREAAKAGYEFAKRTYERFMNLYKDNAISKQQLEEIETKMIGAKAQLDMIDAKLKQIDAKEKQVKAKLKYARIMQSYAYVKAPFDGVVIKKMNDIGDMAAPGMPIVIIGDKDLRFLAQIDEKLIDKIHIGDEIDVYIETIGKKLKGTVVEKSKSVDPMNRSFTVKIKIPYIKGVTPGMYGKIKIPVKSEEKILIPESAVVKWGQLKAVYTVDKNGILHLTFVKLGDRINGKYEVVSGIDAGTEIVVENTEKACDGCKIR</sequence>
<dbReference type="GO" id="GO:1990281">
    <property type="term" value="C:efflux pump complex"/>
    <property type="evidence" value="ECO:0007669"/>
    <property type="project" value="TreeGrafter"/>
</dbReference>
<dbReference type="InterPro" id="IPR058647">
    <property type="entry name" value="BSH_CzcB-like"/>
</dbReference>
<dbReference type="InterPro" id="IPR006143">
    <property type="entry name" value="RND_pump_MFP"/>
</dbReference>
<dbReference type="Gene3D" id="1.10.287.470">
    <property type="entry name" value="Helix hairpin bin"/>
    <property type="match status" value="1"/>
</dbReference>
<feature type="domain" description="CzcB-like barrel-sandwich hybrid" evidence="5">
    <location>
        <begin position="71"/>
        <end position="237"/>
    </location>
</feature>
<dbReference type="PANTHER" id="PTHR30469">
    <property type="entry name" value="MULTIDRUG RESISTANCE PROTEIN MDTA"/>
    <property type="match status" value="1"/>
</dbReference>
<keyword evidence="7" id="KW-1185">Reference proteome</keyword>
<keyword evidence="2" id="KW-0175">Coiled coil</keyword>
<feature type="coiled-coil region" evidence="2">
    <location>
        <begin position="103"/>
        <end position="130"/>
    </location>
</feature>